<dbReference type="GO" id="GO:0005829">
    <property type="term" value="C:cytosol"/>
    <property type="evidence" value="ECO:0007669"/>
    <property type="project" value="TreeGrafter"/>
</dbReference>
<comment type="function">
    <text evidence="8">Catalyzes the formation of 6,7-dimethyl-8-ribityllumazine by condensation of 5-amino-6-(D-ribitylamino)uracil with 3,4-dihydroxy-2-butanone 4-phosphate. This is the penultimate step in the biosynthesis of riboflavin.</text>
</comment>
<feature type="binding site" evidence="8">
    <location>
        <begin position="86"/>
        <end position="87"/>
    </location>
    <ligand>
        <name>(2S)-2-hydroxy-3-oxobutyl phosphate</name>
        <dbReference type="ChEBI" id="CHEBI:58830"/>
    </ligand>
</feature>
<dbReference type="EMBL" id="LGUE01000001">
    <property type="protein sequence ID" value="KON91660.1"/>
    <property type="molecule type" value="Genomic_DNA"/>
</dbReference>
<feature type="binding site" evidence="8">
    <location>
        <position position="23"/>
    </location>
    <ligand>
        <name>5-amino-6-(D-ribitylamino)uracil</name>
        <dbReference type="ChEBI" id="CHEBI:15934"/>
    </ligand>
</feature>
<accession>A0A0M0GP05</accession>
<protein>
    <recommendedName>
        <fullName evidence="7 8">6,7-dimethyl-8-ribityllumazine synthase</fullName>
        <shortName evidence="8">DMRL synthase</shortName>
        <shortName evidence="8">LS</shortName>
        <shortName evidence="8">Lumazine synthase</shortName>
        <ecNumber evidence="3 8">2.5.1.78</ecNumber>
    </recommendedName>
</protein>
<evidence type="ECO:0000256" key="1">
    <source>
        <dbReference type="ARBA" id="ARBA00004917"/>
    </source>
</evidence>
<evidence type="ECO:0000313" key="9">
    <source>
        <dbReference type="EMBL" id="KON91660.1"/>
    </source>
</evidence>
<organism evidence="9 11">
    <name type="scientific">Rossellomorea marisflavi</name>
    <dbReference type="NCBI Taxonomy" id="189381"/>
    <lineage>
        <taxon>Bacteria</taxon>
        <taxon>Bacillati</taxon>
        <taxon>Bacillota</taxon>
        <taxon>Bacilli</taxon>
        <taxon>Bacillales</taxon>
        <taxon>Bacillaceae</taxon>
        <taxon>Rossellomorea</taxon>
    </lineage>
</organism>
<dbReference type="PATRIC" id="fig|189381.12.peg.899"/>
<comment type="similarity">
    <text evidence="2 8">Belongs to the DMRL synthase family.</text>
</comment>
<evidence type="ECO:0000256" key="6">
    <source>
        <dbReference type="ARBA" id="ARBA00048785"/>
    </source>
</evidence>
<dbReference type="Proteomes" id="UP000037405">
    <property type="component" value="Unassembled WGS sequence"/>
</dbReference>
<dbReference type="HAMAP" id="MF_00178">
    <property type="entry name" value="Lumazine_synth"/>
    <property type="match status" value="1"/>
</dbReference>
<dbReference type="SUPFAM" id="SSF52121">
    <property type="entry name" value="Lumazine synthase"/>
    <property type="match status" value="1"/>
</dbReference>
<dbReference type="NCBIfam" id="TIGR00114">
    <property type="entry name" value="lumazine-synth"/>
    <property type="match status" value="1"/>
</dbReference>
<dbReference type="GO" id="GO:0009231">
    <property type="term" value="P:riboflavin biosynthetic process"/>
    <property type="evidence" value="ECO:0007669"/>
    <property type="project" value="UniProtKB-UniRule"/>
</dbReference>
<dbReference type="OrthoDB" id="9809709at2"/>
<feature type="binding site" evidence="8">
    <location>
        <position position="128"/>
    </location>
    <ligand>
        <name>(2S)-2-hydroxy-3-oxobutyl phosphate</name>
        <dbReference type="ChEBI" id="CHEBI:58830"/>
    </ligand>
</feature>
<feature type="binding site" evidence="8">
    <location>
        <begin position="57"/>
        <end position="59"/>
    </location>
    <ligand>
        <name>5-amino-6-(D-ribitylamino)uracil</name>
        <dbReference type="ChEBI" id="CHEBI:15934"/>
    </ligand>
</feature>
<reference evidence="11" key="1">
    <citation type="submission" date="2015-07" db="EMBL/GenBank/DDBJ databases">
        <title>Fjat-14235 jcm11544.</title>
        <authorList>
            <person name="Liu B."/>
            <person name="Wang J."/>
            <person name="Zhu Y."/>
            <person name="Liu G."/>
            <person name="Chen Q."/>
            <person name="Chen Z."/>
            <person name="Lan J."/>
            <person name="Che J."/>
            <person name="Ge C."/>
            <person name="Shi H."/>
            <person name="Pan Z."/>
            <person name="Liu X."/>
        </authorList>
    </citation>
    <scope>NUCLEOTIDE SEQUENCE [LARGE SCALE GENOMIC DNA]</scope>
    <source>
        <strain evidence="11">JCM 11544</strain>
    </source>
</reference>
<dbReference type="AlphaFoldDB" id="A0A0M0GP05"/>
<dbReference type="UniPathway" id="UPA00275">
    <property type="reaction ID" value="UER00404"/>
</dbReference>
<evidence type="ECO:0000313" key="11">
    <source>
        <dbReference type="Proteomes" id="UP000037405"/>
    </source>
</evidence>
<evidence type="ECO:0000256" key="3">
    <source>
        <dbReference type="ARBA" id="ARBA00012664"/>
    </source>
</evidence>
<dbReference type="Proteomes" id="UP000322997">
    <property type="component" value="Unassembled WGS sequence"/>
</dbReference>
<gene>
    <name evidence="8 9" type="primary">ribH</name>
    <name evidence="9" type="ORF">AF331_03955</name>
    <name evidence="10" type="ORF">FZC83_01705</name>
</gene>
<dbReference type="InterPro" id="IPR002180">
    <property type="entry name" value="LS/RS"/>
</dbReference>
<dbReference type="FunFam" id="3.40.50.960:FF:000001">
    <property type="entry name" value="6,7-dimethyl-8-ribityllumazine synthase"/>
    <property type="match status" value="1"/>
</dbReference>
<dbReference type="Gene3D" id="3.40.50.960">
    <property type="entry name" value="Lumazine/riboflavin synthase"/>
    <property type="match status" value="1"/>
</dbReference>
<comment type="caution">
    <text evidence="9">The sequence shown here is derived from an EMBL/GenBank/DDBJ whole genome shotgun (WGS) entry which is preliminary data.</text>
</comment>
<dbReference type="EC" id="2.5.1.78" evidence="3 8"/>
<comment type="pathway">
    <text evidence="1 8">Cofactor biosynthesis; riboflavin biosynthesis; riboflavin from 2-hydroxy-3-oxobutyl phosphate and 5-amino-6-(D-ribitylamino)uracil: step 1/2.</text>
</comment>
<keyword evidence="11" id="KW-1185">Reference proteome</keyword>
<evidence type="ECO:0000256" key="8">
    <source>
        <dbReference type="HAMAP-Rule" id="MF_00178"/>
    </source>
</evidence>
<sequence length="157" mass="16676">MTKTFEGNLVGTGLKVAIVVSRFNEFITSKLLGGAEDALKRHGVEEADVSVTWVPGAFEIPMIAKKLARTGNYDAVITLGTVIRGATPHFEYVSGEVAKGVANLGMQEEIPVIFGVLTTDTIEQAIERAGTKAGNKGWEAAVSAIEMANLIRSIEQG</sequence>
<feature type="binding site" evidence="8">
    <location>
        <begin position="81"/>
        <end position="83"/>
    </location>
    <ligand>
        <name>5-amino-6-(D-ribitylamino)uracil</name>
        <dbReference type="ChEBI" id="CHEBI:15934"/>
    </ligand>
</feature>
<dbReference type="PANTHER" id="PTHR21058">
    <property type="entry name" value="6,7-DIMETHYL-8-RIBITYLLUMAZINE SYNTHASE DMRL SYNTHASE LUMAZINE SYNTHASE"/>
    <property type="match status" value="1"/>
</dbReference>
<evidence type="ECO:0000256" key="4">
    <source>
        <dbReference type="ARBA" id="ARBA00022619"/>
    </source>
</evidence>
<reference evidence="9" key="2">
    <citation type="submission" date="2015-07" db="EMBL/GenBank/DDBJ databases">
        <title>MeaNS - Measles Nucleotide Surveillance Program.</title>
        <authorList>
            <person name="Tran T."/>
            <person name="Druce J."/>
        </authorList>
    </citation>
    <scope>NUCLEOTIDE SEQUENCE</scope>
    <source>
        <strain evidence="9">JCM 11544</strain>
    </source>
</reference>
<keyword evidence="4 8" id="KW-0686">Riboflavin biosynthesis</keyword>
<dbReference type="PANTHER" id="PTHR21058:SF0">
    <property type="entry name" value="6,7-DIMETHYL-8-RIBITYLLUMAZINE SYNTHASE"/>
    <property type="match status" value="1"/>
</dbReference>
<dbReference type="RefSeq" id="WP_053426849.1">
    <property type="nucleotide sequence ID" value="NZ_BSED01000004.1"/>
</dbReference>
<dbReference type="NCBIfam" id="NF000812">
    <property type="entry name" value="PRK00061.1-4"/>
    <property type="match status" value="1"/>
</dbReference>
<dbReference type="EMBL" id="VTEQ01000001">
    <property type="protein sequence ID" value="TYS56311.1"/>
    <property type="molecule type" value="Genomic_DNA"/>
</dbReference>
<name>A0A0M0GP05_9BACI</name>
<evidence type="ECO:0000313" key="10">
    <source>
        <dbReference type="EMBL" id="TYS56311.1"/>
    </source>
</evidence>
<reference evidence="10 12" key="3">
    <citation type="submission" date="2019-08" db="EMBL/GenBank/DDBJ databases">
        <title>Bacillus genomes from the desert of Cuatro Cienegas, Coahuila.</title>
        <authorList>
            <person name="Olmedo-Alvarez G."/>
        </authorList>
    </citation>
    <scope>NUCLEOTIDE SEQUENCE [LARGE SCALE GENOMIC DNA]</scope>
    <source>
        <strain evidence="10 12">CH108_3D</strain>
    </source>
</reference>
<dbReference type="GO" id="GO:0009349">
    <property type="term" value="C:riboflavin synthase complex"/>
    <property type="evidence" value="ECO:0007669"/>
    <property type="project" value="UniProtKB-UniRule"/>
</dbReference>
<evidence type="ECO:0000313" key="12">
    <source>
        <dbReference type="Proteomes" id="UP000322997"/>
    </source>
</evidence>
<dbReference type="InterPro" id="IPR034964">
    <property type="entry name" value="LS"/>
</dbReference>
<feature type="binding site" evidence="8">
    <location>
        <position position="114"/>
    </location>
    <ligand>
        <name>5-amino-6-(D-ribitylamino)uracil</name>
        <dbReference type="ChEBI" id="CHEBI:15934"/>
    </ligand>
</feature>
<evidence type="ECO:0000256" key="7">
    <source>
        <dbReference type="ARBA" id="ARBA00072606"/>
    </source>
</evidence>
<dbReference type="GO" id="GO:0000906">
    <property type="term" value="F:6,7-dimethyl-8-ribityllumazine synthase activity"/>
    <property type="evidence" value="ECO:0007669"/>
    <property type="project" value="UniProtKB-UniRule"/>
</dbReference>
<comment type="subunit">
    <text evidence="8">Forms an icosahedral capsid composed of 60 subunits, arranged as a dodecamer of pentamers.</text>
</comment>
<dbReference type="Pfam" id="PF00885">
    <property type="entry name" value="DMRL_synthase"/>
    <property type="match status" value="1"/>
</dbReference>
<proteinExistence type="inferred from homology"/>
<dbReference type="CDD" id="cd09209">
    <property type="entry name" value="Lumazine_synthase-I"/>
    <property type="match status" value="1"/>
</dbReference>
<feature type="active site" description="Proton donor" evidence="8">
    <location>
        <position position="89"/>
    </location>
</feature>
<dbReference type="InterPro" id="IPR036467">
    <property type="entry name" value="LS/RS_sf"/>
</dbReference>
<evidence type="ECO:0000256" key="5">
    <source>
        <dbReference type="ARBA" id="ARBA00022679"/>
    </source>
</evidence>
<dbReference type="STRING" id="189381.GCA_900166615_03504"/>
<dbReference type="GeneID" id="89534934"/>
<comment type="catalytic activity">
    <reaction evidence="6 8">
        <text>(2S)-2-hydroxy-3-oxobutyl phosphate + 5-amino-6-(D-ribitylamino)uracil = 6,7-dimethyl-8-(1-D-ribityl)lumazine + phosphate + 2 H2O + H(+)</text>
        <dbReference type="Rhea" id="RHEA:26152"/>
        <dbReference type="ChEBI" id="CHEBI:15377"/>
        <dbReference type="ChEBI" id="CHEBI:15378"/>
        <dbReference type="ChEBI" id="CHEBI:15934"/>
        <dbReference type="ChEBI" id="CHEBI:43474"/>
        <dbReference type="ChEBI" id="CHEBI:58201"/>
        <dbReference type="ChEBI" id="CHEBI:58830"/>
        <dbReference type="EC" id="2.5.1.78"/>
    </reaction>
</comment>
<keyword evidence="5 8" id="KW-0808">Transferase</keyword>
<evidence type="ECO:0000256" key="2">
    <source>
        <dbReference type="ARBA" id="ARBA00007424"/>
    </source>
</evidence>